<name>A0A6L2N367_TANCI</name>
<feature type="region of interest" description="Disordered" evidence="1">
    <location>
        <begin position="145"/>
        <end position="207"/>
    </location>
</feature>
<accession>A0A6L2N367</accession>
<reference evidence="2" key="1">
    <citation type="journal article" date="2019" name="Sci. Rep.">
        <title>Draft genome of Tanacetum cinerariifolium, the natural source of mosquito coil.</title>
        <authorList>
            <person name="Yamashiro T."/>
            <person name="Shiraishi A."/>
            <person name="Satake H."/>
            <person name="Nakayama K."/>
        </authorList>
    </citation>
    <scope>NUCLEOTIDE SEQUENCE</scope>
</reference>
<feature type="compositionally biased region" description="Pro residues" evidence="1">
    <location>
        <begin position="288"/>
        <end position="297"/>
    </location>
</feature>
<feature type="region of interest" description="Disordered" evidence="1">
    <location>
        <begin position="287"/>
        <end position="381"/>
    </location>
</feature>
<feature type="compositionally biased region" description="Low complexity" evidence="1">
    <location>
        <begin position="322"/>
        <end position="350"/>
    </location>
</feature>
<gene>
    <name evidence="2" type="ORF">Tci_052644</name>
</gene>
<feature type="region of interest" description="Disordered" evidence="1">
    <location>
        <begin position="15"/>
        <end position="102"/>
    </location>
</feature>
<feature type="compositionally biased region" description="Polar residues" evidence="1">
    <location>
        <begin position="363"/>
        <end position="381"/>
    </location>
</feature>
<protein>
    <submittedName>
        <fullName evidence="2">Uncharacterized protein</fullName>
    </submittedName>
</protein>
<dbReference type="EMBL" id="BKCJ010008120">
    <property type="protein sequence ID" value="GEU80666.1"/>
    <property type="molecule type" value="Genomic_DNA"/>
</dbReference>
<evidence type="ECO:0000313" key="2">
    <source>
        <dbReference type="EMBL" id="GEU80666.1"/>
    </source>
</evidence>
<dbReference type="AlphaFoldDB" id="A0A6L2N367"/>
<feature type="compositionally biased region" description="Low complexity" evidence="1">
    <location>
        <begin position="67"/>
        <end position="85"/>
    </location>
</feature>
<evidence type="ECO:0000256" key="1">
    <source>
        <dbReference type="SAM" id="MobiDB-lite"/>
    </source>
</evidence>
<organism evidence="2">
    <name type="scientific">Tanacetum cinerariifolium</name>
    <name type="common">Dalmatian daisy</name>
    <name type="synonym">Chrysanthemum cinerariifolium</name>
    <dbReference type="NCBI Taxonomy" id="118510"/>
    <lineage>
        <taxon>Eukaryota</taxon>
        <taxon>Viridiplantae</taxon>
        <taxon>Streptophyta</taxon>
        <taxon>Embryophyta</taxon>
        <taxon>Tracheophyta</taxon>
        <taxon>Spermatophyta</taxon>
        <taxon>Magnoliopsida</taxon>
        <taxon>eudicotyledons</taxon>
        <taxon>Gunneridae</taxon>
        <taxon>Pentapetalae</taxon>
        <taxon>asterids</taxon>
        <taxon>campanulids</taxon>
        <taxon>Asterales</taxon>
        <taxon>Asteraceae</taxon>
        <taxon>Asteroideae</taxon>
        <taxon>Anthemideae</taxon>
        <taxon>Anthemidinae</taxon>
        <taxon>Tanacetum</taxon>
    </lineage>
</organism>
<feature type="compositionally biased region" description="Polar residues" evidence="1">
    <location>
        <begin position="187"/>
        <end position="207"/>
    </location>
</feature>
<sequence length="604" mass="66336">MENRIEDLELCLKKKKDKTHTTKYQQYLDAEHGKAEEGGATESPKATKITKPKAAKATKLADDKAPKLTSTQPPKPKPTLTQPSKVVPEEKQKLNKSPVDQFIIQRRTLMPTEASGHAESPSLNAKLALTDNETESDNVVSKINTRDQDEGQGGPNLGNHDEGQAGPNLGVQDKGQARSNPGDAIESQPQSSHVPIHQDTSSVPPMTTSVIDLTTSHLAINNNNINNHSNYISSTTTTTSTADLILVKRICELEQYIADLRQYNLALEERLDKHRSWLYKLESLSIPHQPPPPPPPAGASAAPGTSGASGSSQFPLPPPPSTGTSGFAQQQGSKALSSSKSAATSAQTMAWTTSDTRYESAGVSETQELSPTDSLIQDDSIPNEQYCRQVNKTELTQADLKGQAYEVVKAFYPDVIHIQFQMEECHKMLTDQVDWTNPEGDQVRVDVNQPLLFGGPSGSSPTLSISKIKAASYPNFGLELLVQEQISSTDMILYHVEKKSDHTCGFLVSSDVKPTQDTGYEFKHDYTIIESPRAVVFSVNNNKRKIMWFNEIYKFSDDTLTWILEAMAYRVKEFKIKRLNLGSPPSMCQTILNIDSLDVGSVSK</sequence>
<feature type="compositionally biased region" description="Low complexity" evidence="1">
    <location>
        <begin position="298"/>
        <end position="314"/>
    </location>
</feature>
<comment type="caution">
    <text evidence="2">The sequence shown here is derived from an EMBL/GenBank/DDBJ whole genome shotgun (WGS) entry which is preliminary data.</text>
</comment>
<proteinExistence type="predicted"/>